<evidence type="ECO:0000256" key="1">
    <source>
        <dbReference type="ARBA" id="ARBA00004202"/>
    </source>
</evidence>
<dbReference type="PROSITE" id="PS50893">
    <property type="entry name" value="ABC_TRANSPORTER_2"/>
    <property type="match status" value="1"/>
</dbReference>
<organism evidence="9 10">
    <name type="scientific">Serinibacter arcticus</name>
    <dbReference type="NCBI Taxonomy" id="1655435"/>
    <lineage>
        <taxon>Bacteria</taxon>
        <taxon>Bacillati</taxon>
        <taxon>Actinomycetota</taxon>
        <taxon>Actinomycetes</taxon>
        <taxon>Micrococcales</taxon>
        <taxon>Beutenbergiaceae</taxon>
        <taxon>Serinibacter</taxon>
    </lineage>
</organism>
<keyword evidence="10" id="KW-1185">Reference proteome</keyword>
<dbReference type="InterPro" id="IPR013563">
    <property type="entry name" value="Oligopep_ABC_C"/>
</dbReference>
<dbReference type="SMART" id="SM00382">
    <property type="entry name" value="AAA"/>
    <property type="match status" value="1"/>
</dbReference>
<feature type="domain" description="ABC transporter" evidence="8">
    <location>
        <begin position="5"/>
        <end position="256"/>
    </location>
</feature>
<evidence type="ECO:0000313" key="9">
    <source>
        <dbReference type="EMBL" id="TGO06378.1"/>
    </source>
</evidence>
<dbReference type="GO" id="GO:0015833">
    <property type="term" value="P:peptide transport"/>
    <property type="evidence" value="ECO:0007669"/>
    <property type="project" value="InterPro"/>
</dbReference>
<dbReference type="EMBL" id="RHPJ01000001">
    <property type="protein sequence ID" value="TGO06378.1"/>
    <property type="molecule type" value="Genomic_DNA"/>
</dbReference>
<name>A0A4Z1E682_9MICO</name>
<dbReference type="RefSeq" id="WP_199241480.1">
    <property type="nucleotide sequence ID" value="NZ_RHPJ01000001.1"/>
</dbReference>
<keyword evidence="5" id="KW-0547">Nucleotide-binding</keyword>
<dbReference type="GO" id="GO:0005886">
    <property type="term" value="C:plasma membrane"/>
    <property type="evidence" value="ECO:0007669"/>
    <property type="project" value="UniProtKB-SubCell"/>
</dbReference>
<evidence type="ECO:0000259" key="8">
    <source>
        <dbReference type="PROSITE" id="PS50893"/>
    </source>
</evidence>
<evidence type="ECO:0000256" key="7">
    <source>
        <dbReference type="ARBA" id="ARBA00023136"/>
    </source>
</evidence>
<proteinExistence type="inferred from homology"/>
<dbReference type="InterPro" id="IPR050388">
    <property type="entry name" value="ABC_Ni/Peptide_Import"/>
</dbReference>
<protein>
    <submittedName>
        <fullName evidence="9">Oligopeptide transport system permease protein OppB</fullName>
    </submittedName>
</protein>
<keyword evidence="3" id="KW-0813">Transport</keyword>
<dbReference type="InterPro" id="IPR027417">
    <property type="entry name" value="P-loop_NTPase"/>
</dbReference>
<dbReference type="InterPro" id="IPR003439">
    <property type="entry name" value="ABC_transporter-like_ATP-bd"/>
</dbReference>
<gene>
    <name evidence="9" type="ORF">SERN_0570</name>
</gene>
<evidence type="ECO:0000313" key="10">
    <source>
        <dbReference type="Proteomes" id="UP000297318"/>
    </source>
</evidence>
<dbReference type="FunFam" id="3.40.50.300:FF:000016">
    <property type="entry name" value="Oligopeptide ABC transporter ATP-binding component"/>
    <property type="match status" value="1"/>
</dbReference>
<accession>A0A4Z1E682</accession>
<comment type="caution">
    <text evidence="9">The sequence shown here is derived from an EMBL/GenBank/DDBJ whole genome shotgun (WGS) entry which is preliminary data.</text>
</comment>
<comment type="subcellular location">
    <subcellularLocation>
        <location evidence="1">Cell membrane</location>
        <topology evidence="1">Peripheral membrane protein</topology>
    </subcellularLocation>
</comment>
<dbReference type="Proteomes" id="UP000297318">
    <property type="component" value="Unassembled WGS sequence"/>
</dbReference>
<dbReference type="GO" id="GO:0016887">
    <property type="term" value="F:ATP hydrolysis activity"/>
    <property type="evidence" value="ECO:0007669"/>
    <property type="project" value="InterPro"/>
</dbReference>
<comment type="similarity">
    <text evidence="2">Belongs to the ABC transporter superfamily.</text>
</comment>
<dbReference type="Pfam" id="PF00005">
    <property type="entry name" value="ABC_tran"/>
    <property type="match status" value="1"/>
</dbReference>
<dbReference type="AlphaFoldDB" id="A0A4Z1E682"/>
<dbReference type="PANTHER" id="PTHR43297:SF2">
    <property type="entry name" value="DIPEPTIDE TRANSPORT ATP-BINDING PROTEIN DPPD"/>
    <property type="match status" value="1"/>
</dbReference>
<evidence type="ECO:0000256" key="3">
    <source>
        <dbReference type="ARBA" id="ARBA00022448"/>
    </source>
</evidence>
<evidence type="ECO:0000256" key="2">
    <source>
        <dbReference type="ARBA" id="ARBA00005417"/>
    </source>
</evidence>
<dbReference type="CDD" id="cd03257">
    <property type="entry name" value="ABC_NikE_OppD_transporters"/>
    <property type="match status" value="1"/>
</dbReference>
<dbReference type="InterPro" id="IPR003593">
    <property type="entry name" value="AAA+_ATPase"/>
</dbReference>
<reference evidence="9 10" key="1">
    <citation type="submission" date="2018-11" db="EMBL/GenBank/DDBJ databases">
        <title>Complete genome sequencing of the Actinobacteria Serinibacter sp. K3-2.</title>
        <authorList>
            <person name="Rakitin A.L."/>
            <person name="Beletsky A.V."/>
            <person name="Mardanov A.V."/>
            <person name="Ravin N.V."/>
            <person name="Gromova A.S."/>
            <person name="Filippova S.N."/>
            <person name="Gal'Chenko V.F."/>
        </authorList>
    </citation>
    <scope>NUCLEOTIDE SEQUENCE [LARGE SCALE GENOMIC DNA]</scope>
    <source>
        <strain evidence="9 10">K3-2</strain>
    </source>
</reference>
<evidence type="ECO:0000256" key="4">
    <source>
        <dbReference type="ARBA" id="ARBA00022475"/>
    </source>
</evidence>
<evidence type="ECO:0000256" key="6">
    <source>
        <dbReference type="ARBA" id="ARBA00022840"/>
    </source>
</evidence>
<sequence>MAQLLEVENLRVGYTEGDREIAVVEDVSFTLAEGESLCIVGESGSGKSVTALAVLGLLPRPLEVIGGSIRLRGRELRGAPEKELRAIRGKDVAMVFQDPMSSLNPVRRVGDQIGRAILAHRPRTPRAQVRAQVEEILVRVGIAEPRERMRSYPHEWSGGMRQRAVIGMAMANDPAVLLADEPTTALDVTVQAQVVQVLADQRAATGAAMVMITHDLGLVAQIADRVAVMYAGRFVETGTVWDVFDDPRHPYTRGLLDSLLTAQNLGARAYAIPGSPPSVHGRPDGCPFAPRCGSPLRTDACAEGRPTLELLTPGHAAACTPLTAMVDA</sequence>
<dbReference type="PANTHER" id="PTHR43297">
    <property type="entry name" value="OLIGOPEPTIDE TRANSPORT ATP-BINDING PROTEIN APPD"/>
    <property type="match status" value="1"/>
</dbReference>
<keyword evidence="4" id="KW-1003">Cell membrane</keyword>
<keyword evidence="6" id="KW-0067">ATP-binding</keyword>
<evidence type="ECO:0000256" key="5">
    <source>
        <dbReference type="ARBA" id="ARBA00022741"/>
    </source>
</evidence>
<dbReference type="Gene3D" id="3.40.50.300">
    <property type="entry name" value="P-loop containing nucleotide triphosphate hydrolases"/>
    <property type="match status" value="1"/>
</dbReference>
<dbReference type="SUPFAM" id="SSF52540">
    <property type="entry name" value="P-loop containing nucleoside triphosphate hydrolases"/>
    <property type="match status" value="1"/>
</dbReference>
<dbReference type="GO" id="GO:0005524">
    <property type="term" value="F:ATP binding"/>
    <property type="evidence" value="ECO:0007669"/>
    <property type="project" value="UniProtKB-KW"/>
</dbReference>
<keyword evidence="7" id="KW-0472">Membrane</keyword>
<dbReference type="Pfam" id="PF08352">
    <property type="entry name" value="oligo_HPY"/>
    <property type="match status" value="1"/>
</dbReference>
<dbReference type="NCBIfam" id="TIGR01727">
    <property type="entry name" value="oligo_HPY"/>
    <property type="match status" value="1"/>
</dbReference>